<accession>A0A6L8UW00</accession>
<evidence type="ECO:0000256" key="7">
    <source>
        <dbReference type="ARBA" id="ARBA00023136"/>
    </source>
</evidence>
<dbReference type="RefSeq" id="WP_161405658.1">
    <property type="nucleotide sequence ID" value="NZ_WTUZ01000010.1"/>
</dbReference>
<dbReference type="InterPro" id="IPR004761">
    <property type="entry name" value="Spore_GerAB"/>
</dbReference>
<feature type="transmembrane region" description="Helical" evidence="8">
    <location>
        <begin position="80"/>
        <end position="99"/>
    </location>
</feature>
<feature type="transmembrane region" description="Helical" evidence="8">
    <location>
        <begin position="38"/>
        <end position="60"/>
    </location>
</feature>
<evidence type="ECO:0000313" key="10">
    <source>
        <dbReference type="Proteomes" id="UP000481087"/>
    </source>
</evidence>
<dbReference type="GO" id="GO:0016020">
    <property type="term" value="C:membrane"/>
    <property type="evidence" value="ECO:0007669"/>
    <property type="project" value="UniProtKB-SubCell"/>
</dbReference>
<reference evidence="9 10" key="1">
    <citation type="submission" date="2019-12" db="EMBL/GenBank/DDBJ databases">
        <title>Paenibacillus sp. nov. sp. isolated from soil.</title>
        <authorList>
            <person name="Kim J."/>
            <person name="Jeong S.E."/>
            <person name="Jung H.S."/>
            <person name="Jeon C.O."/>
        </authorList>
    </citation>
    <scope>NUCLEOTIDE SEQUENCE [LARGE SCALE GENOMIC DNA]</scope>
    <source>
        <strain evidence="9 10">5J-6</strain>
    </source>
</reference>
<sequence>MEQTSLSPFQMFCVVTCFIVGTTFIMLPNATIADAKQYGWIVHLWGAAFGVLVGTVWIYISGKHPGLSLVQILNKLFGKYAGGLISVCYIIFFLQIAAWVTRNVSDYLHVTMMPRTPQTVFHLMTLVVCAYAVVKGIRSISLVSIFIVPYISISFWLPYTVMLNEWEWRNFHIPTDFHFWQTLVETKYALGFPFMETVACMMIFPLVRSKLKLAVLGGTLFGGIQIALSVFFAIGILGVYRSSHLLYPKYTIFREMEFSSFIEHLESIISMNMLLVVFVKLSAIYYFAVTAICQVFTIRSRAVVAFPLIAFISAYSLLFSNIAENALWIHDYLFIYYIPFGLGFPILMLVFTWMRRGRGESAI</sequence>
<evidence type="ECO:0000313" key="9">
    <source>
        <dbReference type="EMBL" id="MZQ81366.1"/>
    </source>
</evidence>
<evidence type="ECO:0000256" key="4">
    <source>
        <dbReference type="ARBA" id="ARBA00022544"/>
    </source>
</evidence>
<keyword evidence="6 8" id="KW-1133">Transmembrane helix</keyword>
<feature type="transmembrane region" description="Helical" evidence="8">
    <location>
        <begin position="214"/>
        <end position="240"/>
    </location>
</feature>
<proteinExistence type="inferred from homology"/>
<keyword evidence="7 8" id="KW-0472">Membrane</keyword>
<name>A0A6L8UW00_9BACL</name>
<keyword evidence="4" id="KW-0309">Germination</keyword>
<feature type="transmembrane region" description="Helical" evidence="8">
    <location>
        <begin position="334"/>
        <end position="354"/>
    </location>
</feature>
<dbReference type="EMBL" id="WTUZ01000010">
    <property type="protein sequence ID" value="MZQ81366.1"/>
    <property type="molecule type" value="Genomic_DNA"/>
</dbReference>
<evidence type="ECO:0000256" key="1">
    <source>
        <dbReference type="ARBA" id="ARBA00004141"/>
    </source>
</evidence>
<dbReference type="PANTHER" id="PTHR34975:SF2">
    <property type="entry name" value="SPORE GERMINATION PROTEIN A2"/>
    <property type="match status" value="1"/>
</dbReference>
<dbReference type="AlphaFoldDB" id="A0A6L8UW00"/>
<feature type="transmembrane region" description="Helical" evidence="8">
    <location>
        <begin position="273"/>
        <end position="296"/>
    </location>
</feature>
<evidence type="ECO:0000256" key="6">
    <source>
        <dbReference type="ARBA" id="ARBA00022989"/>
    </source>
</evidence>
<evidence type="ECO:0000256" key="5">
    <source>
        <dbReference type="ARBA" id="ARBA00022692"/>
    </source>
</evidence>
<organism evidence="9 10">
    <name type="scientific">Paenibacillus silvestris</name>
    <dbReference type="NCBI Taxonomy" id="2606219"/>
    <lineage>
        <taxon>Bacteria</taxon>
        <taxon>Bacillati</taxon>
        <taxon>Bacillota</taxon>
        <taxon>Bacilli</taxon>
        <taxon>Bacillales</taxon>
        <taxon>Paenibacillaceae</taxon>
        <taxon>Paenibacillus</taxon>
    </lineage>
</organism>
<dbReference type="Pfam" id="PF03845">
    <property type="entry name" value="Spore_permease"/>
    <property type="match status" value="1"/>
</dbReference>
<comment type="subcellular location">
    <subcellularLocation>
        <location evidence="1">Membrane</location>
        <topology evidence="1">Multi-pass membrane protein</topology>
    </subcellularLocation>
</comment>
<evidence type="ECO:0000256" key="2">
    <source>
        <dbReference type="ARBA" id="ARBA00007998"/>
    </source>
</evidence>
<keyword evidence="3" id="KW-0813">Transport</keyword>
<feature type="transmembrane region" description="Helical" evidence="8">
    <location>
        <begin position="141"/>
        <end position="159"/>
    </location>
</feature>
<feature type="transmembrane region" description="Helical" evidence="8">
    <location>
        <begin position="303"/>
        <end position="322"/>
    </location>
</feature>
<feature type="transmembrane region" description="Helical" evidence="8">
    <location>
        <begin position="119"/>
        <end position="134"/>
    </location>
</feature>
<evidence type="ECO:0000256" key="8">
    <source>
        <dbReference type="SAM" id="Phobius"/>
    </source>
</evidence>
<dbReference type="Proteomes" id="UP000481087">
    <property type="component" value="Unassembled WGS sequence"/>
</dbReference>
<feature type="transmembrane region" description="Helical" evidence="8">
    <location>
        <begin position="188"/>
        <end position="207"/>
    </location>
</feature>
<comment type="similarity">
    <text evidence="2">Belongs to the amino acid-polyamine-organocation (APC) superfamily. Spore germination protein (SGP) (TC 2.A.3.9) family.</text>
</comment>
<dbReference type="PANTHER" id="PTHR34975">
    <property type="entry name" value="SPORE GERMINATION PROTEIN A2"/>
    <property type="match status" value="1"/>
</dbReference>
<keyword evidence="10" id="KW-1185">Reference proteome</keyword>
<dbReference type="GO" id="GO:0009847">
    <property type="term" value="P:spore germination"/>
    <property type="evidence" value="ECO:0007669"/>
    <property type="project" value="InterPro"/>
</dbReference>
<comment type="caution">
    <text evidence="9">The sequence shown here is derived from an EMBL/GenBank/DDBJ whole genome shotgun (WGS) entry which is preliminary data.</text>
</comment>
<gene>
    <name evidence="9" type="ORF">GQF01_04400</name>
</gene>
<dbReference type="NCBIfam" id="TIGR00912">
    <property type="entry name" value="2A0309"/>
    <property type="match status" value="1"/>
</dbReference>
<evidence type="ECO:0000256" key="3">
    <source>
        <dbReference type="ARBA" id="ARBA00022448"/>
    </source>
</evidence>
<feature type="transmembrane region" description="Helical" evidence="8">
    <location>
        <begin position="12"/>
        <end position="32"/>
    </location>
</feature>
<protein>
    <submittedName>
        <fullName evidence="9">Endospore germination permease</fullName>
    </submittedName>
</protein>
<keyword evidence="5 8" id="KW-0812">Transmembrane</keyword>